<evidence type="ECO:0000256" key="5">
    <source>
        <dbReference type="ARBA" id="ARBA00023065"/>
    </source>
</evidence>
<gene>
    <name evidence="10" type="ORF">FYJ45_19895</name>
</gene>
<evidence type="ECO:0000256" key="3">
    <source>
        <dbReference type="ARBA" id="ARBA00022692"/>
    </source>
</evidence>
<keyword evidence="5" id="KW-0406">Ion transport</keyword>
<dbReference type="GO" id="GO:0001508">
    <property type="term" value="P:action potential"/>
    <property type="evidence" value="ECO:0007669"/>
    <property type="project" value="TreeGrafter"/>
</dbReference>
<keyword evidence="2" id="KW-0813">Transport</keyword>
<evidence type="ECO:0000313" key="10">
    <source>
        <dbReference type="EMBL" id="MSS90459.1"/>
    </source>
</evidence>
<evidence type="ECO:0000256" key="1">
    <source>
        <dbReference type="ARBA" id="ARBA00004141"/>
    </source>
</evidence>
<comment type="subcellular location">
    <subcellularLocation>
        <location evidence="1">Membrane</location>
        <topology evidence="1">Multi-pass membrane protein</topology>
    </subcellularLocation>
</comment>
<feature type="transmembrane region" description="Helical" evidence="8">
    <location>
        <begin position="40"/>
        <end position="59"/>
    </location>
</feature>
<proteinExistence type="predicted"/>
<dbReference type="Gene3D" id="1.10.287.70">
    <property type="match status" value="1"/>
</dbReference>
<dbReference type="GO" id="GO:0008076">
    <property type="term" value="C:voltage-gated potassium channel complex"/>
    <property type="evidence" value="ECO:0007669"/>
    <property type="project" value="InterPro"/>
</dbReference>
<feature type="transmembrane region" description="Helical" evidence="8">
    <location>
        <begin position="10"/>
        <end position="28"/>
    </location>
</feature>
<dbReference type="Gene3D" id="1.20.120.350">
    <property type="entry name" value="Voltage-gated potassium channels. Chain C"/>
    <property type="match status" value="1"/>
</dbReference>
<keyword evidence="4 8" id="KW-1133">Transmembrane helix</keyword>
<dbReference type="Proteomes" id="UP000436047">
    <property type="component" value="Unassembled WGS sequence"/>
</dbReference>
<comment type="caution">
    <text evidence="10">The sequence shown here is derived from an EMBL/GenBank/DDBJ whole genome shotgun (WGS) entry which is preliminary data.</text>
</comment>
<feature type="transmembrane region" description="Helical" evidence="8">
    <location>
        <begin position="126"/>
        <end position="148"/>
    </location>
</feature>
<keyword evidence="6 8" id="KW-0472">Membrane</keyword>
<dbReference type="Pfam" id="PF07885">
    <property type="entry name" value="Ion_trans_2"/>
    <property type="match status" value="1"/>
</dbReference>
<sequence>MEMKPRLEKFYDVATGILALFAVSLAIIDMDRGLNEWQRIADNIVLAVFVVDYVVRLCIAKNKKIFFKENIFDLVAIFPFNSFFRAFRIVRLAKLAKLVKLSKMSRLVSYSLRLLKRVRAFLDTNGFKYVLALSCGLVAIGGVAIHFAEGMELSDGFWWAFVTTTTVGYGDISPSTATGRAIAIILMITGIGLIGSLTSTITSFFLNLKPEKPEHKDEILSVVRAQLDDLEKMSNEDIDRICEILQTYKKK</sequence>
<dbReference type="PANTHER" id="PTHR11537">
    <property type="entry name" value="VOLTAGE-GATED POTASSIUM CHANNEL"/>
    <property type="match status" value="1"/>
</dbReference>
<dbReference type="SUPFAM" id="SSF81324">
    <property type="entry name" value="Voltage-gated potassium channels"/>
    <property type="match status" value="1"/>
</dbReference>
<dbReference type="PANTHER" id="PTHR11537:SF254">
    <property type="entry name" value="POTASSIUM VOLTAGE-GATED CHANNEL PROTEIN SHAB"/>
    <property type="match status" value="1"/>
</dbReference>
<reference evidence="10 11" key="1">
    <citation type="submission" date="2019-08" db="EMBL/GenBank/DDBJ databases">
        <title>In-depth cultivation of the pig gut microbiome towards novel bacterial diversity and tailored functional studies.</title>
        <authorList>
            <person name="Wylensek D."/>
            <person name="Hitch T.C.A."/>
            <person name="Clavel T."/>
        </authorList>
    </citation>
    <scope>NUCLEOTIDE SEQUENCE [LARGE SCALE GENOMIC DNA]</scope>
    <source>
        <strain evidence="10 11">WCA-389-WT-23B</strain>
    </source>
</reference>
<evidence type="ECO:0000313" key="11">
    <source>
        <dbReference type="Proteomes" id="UP000436047"/>
    </source>
</evidence>
<keyword evidence="11" id="KW-1185">Reference proteome</keyword>
<keyword evidence="7 10" id="KW-0407">Ion channel</keyword>
<feature type="domain" description="Potassium channel" evidence="9">
    <location>
        <begin position="137"/>
        <end position="205"/>
    </location>
</feature>
<organism evidence="10 11">
    <name type="scientific">Eisenbergiella porci</name>
    <dbReference type="NCBI Taxonomy" id="2652274"/>
    <lineage>
        <taxon>Bacteria</taxon>
        <taxon>Bacillati</taxon>
        <taxon>Bacillota</taxon>
        <taxon>Clostridia</taxon>
        <taxon>Lachnospirales</taxon>
        <taxon>Lachnospiraceae</taxon>
        <taxon>Eisenbergiella</taxon>
    </lineage>
</organism>
<evidence type="ECO:0000256" key="6">
    <source>
        <dbReference type="ARBA" id="ARBA00023136"/>
    </source>
</evidence>
<dbReference type="InterPro" id="IPR027359">
    <property type="entry name" value="Volt_channel_dom_sf"/>
</dbReference>
<evidence type="ECO:0000256" key="4">
    <source>
        <dbReference type="ARBA" id="ARBA00022989"/>
    </source>
</evidence>
<dbReference type="PRINTS" id="PR00169">
    <property type="entry name" value="KCHANNEL"/>
</dbReference>
<keyword evidence="3 8" id="KW-0812">Transmembrane</keyword>
<dbReference type="GO" id="GO:0005249">
    <property type="term" value="F:voltage-gated potassium channel activity"/>
    <property type="evidence" value="ECO:0007669"/>
    <property type="project" value="InterPro"/>
</dbReference>
<dbReference type="AlphaFoldDB" id="A0A6N7W5F3"/>
<evidence type="ECO:0000256" key="2">
    <source>
        <dbReference type="ARBA" id="ARBA00022448"/>
    </source>
</evidence>
<name>A0A6N7W5F3_9FIRM</name>
<dbReference type="RefSeq" id="WP_154466947.1">
    <property type="nucleotide sequence ID" value="NZ_VUMI01000038.1"/>
</dbReference>
<evidence type="ECO:0000256" key="8">
    <source>
        <dbReference type="SAM" id="Phobius"/>
    </source>
</evidence>
<evidence type="ECO:0000256" key="7">
    <source>
        <dbReference type="ARBA" id="ARBA00023303"/>
    </source>
</evidence>
<dbReference type="InterPro" id="IPR028325">
    <property type="entry name" value="VG_K_chnl"/>
</dbReference>
<dbReference type="GeneID" id="86055301"/>
<evidence type="ECO:0000259" key="9">
    <source>
        <dbReference type="Pfam" id="PF07885"/>
    </source>
</evidence>
<dbReference type="InterPro" id="IPR013099">
    <property type="entry name" value="K_chnl_dom"/>
</dbReference>
<protein>
    <submittedName>
        <fullName evidence="10">Potassium channel family protein</fullName>
    </submittedName>
</protein>
<dbReference type="EMBL" id="VUMI01000038">
    <property type="protein sequence ID" value="MSS90459.1"/>
    <property type="molecule type" value="Genomic_DNA"/>
</dbReference>
<feature type="transmembrane region" description="Helical" evidence="8">
    <location>
        <begin position="181"/>
        <end position="206"/>
    </location>
</feature>
<accession>A0A6N7W5F3</accession>